<evidence type="ECO:0000313" key="2">
    <source>
        <dbReference type="Proteomes" id="UP001147782"/>
    </source>
</evidence>
<dbReference type="EMBL" id="JAPZBS010000007">
    <property type="protein sequence ID" value="KAJ5368699.1"/>
    <property type="molecule type" value="Genomic_DNA"/>
</dbReference>
<protein>
    <submittedName>
        <fullName evidence="1">Uncharacterized protein</fullName>
    </submittedName>
</protein>
<comment type="caution">
    <text evidence="1">The sequence shown here is derived from an EMBL/GenBank/DDBJ whole genome shotgun (WGS) entry which is preliminary data.</text>
</comment>
<accession>A0A9W9S0A7</accession>
<dbReference type="RefSeq" id="XP_056553441.1">
    <property type="nucleotide sequence ID" value="XM_056701378.1"/>
</dbReference>
<dbReference type="Proteomes" id="UP001147782">
    <property type="component" value="Unassembled WGS sequence"/>
</dbReference>
<reference evidence="1" key="1">
    <citation type="submission" date="2022-11" db="EMBL/GenBank/DDBJ databases">
        <authorList>
            <person name="Petersen C."/>
        </authorList>
    </citation>
    <scope>NUCLEOTIDE SEQUENCE</scope>
    <source>
        <strain evidence="1">IBT 29864</strain>
    </source>
</reference>
<dbReference type="GeneID" id="81440557"/>
<dbReference type="AlphaFoldDB" id="A0A9W9S0A7"/>
<proteinExistence type="predicted"/>
<gene>
    <name evidence="1" type="ORF">N7496_008459</name>
</gene>
<keyword evidence="2" id="KW-1185">Reference proteome</keyword>
<sequence length="112" mass="12604">MAHAKPSPDLLVAFQKEFRRPVEAAEKKSPRLRIILELDGAPEVRVLFLRTDPVANNHPAVLPLVCEGRWLYLLPTVLTGSDGPDACILRTQSEAVHFRPIPFMAYFLKSEL</sequence>
<name>A0A9W9S0A7_9EURO</name>
<reference evidence="1" key="2">
    <citation type="journal article" date="2023" name="IMA Fungus">
        <title>Comparative genomic study of the Penicillium genus elucidates a diverse pangenome and 15 lateral gene transfer events.</title>
        <authorList>
            <person name="Petersen C."/>
            <person name="Sorensen T."/>
            <person name="Nielsen M.R."/>
            <person name="Sondergaard T.E."/>
            <person name="Sorensen J.L."/>
            <person name="Fitzpatrick D.A."/>
            <person name="Frisvad J.C."/>
            <person name="Nielsen K.L."/>
        </authorList>
    </citation>
    <scope>NUCLEOTIDE SEQUENCE</scope>
    <source>
        <strain evidence="1">IBT 29864</strain>
    </source>
</reference>
<evidence type="ECO:0000313" key="1">
    <source>
        <dbReference type="EMBL" id="KAJ5368699.1"/>
    </source>
</evidence>
<organism evidence="1 2">
    <name type="scientific">Penicillium cataractarum</name>
    <dbReference type="NCBI Taxonomy" id="2100454"/>
    <lineage>
        <taxon>Eukaryota</taxon>
        <taxon>Fungi</taxon>
        <taxon>Dikarya</taxon>
        <taxon>Ascomycota</taxon>
        <taxon>Pezizomycotina</taxon>
        <taxon>Eurotiomycetes</taxon>
        <taxon>Eurotiomycetidae</taxon>
        <taxon>Eurotiales</taxon>
        <taxon>Aspergillaceae</taxon>
        <taxon>Penicillium</taxon>
    </lineage>
</organism>